<dbReference type="EMBL" id="VJMH01007013">
    <property type="protein sequence ID" value="KAF0686187.1"/>
    <property type="molecule type" value="Genomic_DNA"/>
</dbReference>
<proteinExistence type="predicted"/>
<evidence type="ECO:0000313" key="2">
    <source>
        <dbReference type="EMBL" id="VFT98641.1"/>
    </source>
</evidence>
<evidence type="ECO:0000313" key="3">
    <source>
        <dbReference type="Proteomes" id="UP000332933"/>
    </source>
</evidence>
<dbReference type="Proteomes" id="UP000332933">
    <property type="component" value="Unassembled WGS sequence"/>
</dbReference>
<dbReference type="AlphaFoldDB" id="A0A485LL04"/>
<reference evidence="2 3" key="1">
    <citation type="submission" date="2019-03" db="EMBL/GenBank/DDBJ databases">
        <authorList>
            <person name="Gaulin E."/>
            <person name="Dumas B."/>
        </authorList>
    </citation>
    <scope>NUCLEOTIDE SEQUENCE [LARGE SCALE GENOMIC DNA]</scope>
    <source>
        <strain evidence="2">CBS 568.67</strain>
    </source>
</reference>
<reference evidence="1" key="2">
    <citation type="submission" date="2019-06" db="EMBL/GenBank/DDBJ databases">
        <title>Genomics analysis of Aphanomyces spp. identifies a new class of oomycete effector associated with host adaptation.</title>
        <authorList>
            <person name="Gaulin E."/>
        </authorList>
    </citation>
    <scope>NUCLEOTIDE SEQUENCE</scope>
    <source>
        <strain evidence="1">CBS 578.67</strain>
    </source>
</reference>
<gene>
    <name evidence="2" type="primary">Aste57867_21973</name>
    <name evidence="1" type="ORF">As57867_021904</name>
    <name evidence="2" type="ORF">ASTE57867_21973</name>
</gene>
<accession>A0A485LL04</accession>
<protein>
    <submittedName>
        <fullName evidence="2">Aste57867_21973 protein</fullName>
    </submittedName>
</protein>
<keyword evidence="3" id="KW-1185">Reference proteome</keyword>
<dbReference type="EMBL" id="CAADRA010007039">
    <property type="protein sequence ID" value="VFT98641.1"/>
    <property type="molecule type" value="Genomic_DNA"/>
</dbReference>
<name>A0A485LL04_9STRA</name>
<evidence type="ECO:0000313" key="1">
    <source>
        <dbReference type="EMBL" id="KAF0686187.1"/>
    </source>
</evidence>
<organism evidence="2 3">
    <name type="scientific">Aphanomyces stellatus</name>
    <dbReference type="NCBI Taxonomy" id="120398"/>
    <lineage>
        <taxon>Eukaryota</taxon>
        <taxon>Sar</taxon>
        <taxon>Stramenopiles</taxon>
        <taxon>Oomycota</taxon>
        <taxon>Saprolegniomycetes</taxon>
        <taxon>Saprolegniales</taxon>
        <taxon>Verrucalvaceae</taxon>
        <taxon>Aphanomyces</taxon>
    </lineage>
</organism>
<dbReference type="OrthoDB" id="71570at2759"/>
<sequence>MSSCLASREKACAVLARSLVEEREDLKRGRETKSVCSCWSLVLKGLPVVEYHKDTVQFVVLWLHPTTLELCVSQKTLAATALRRMPLAHVKAVHADSRLPKITPLSPLHFFLSFEAWTGDIIAIALPTAAARDSLVDMFKDIVKVIDVMSCIEDHVRLYLENHPAPPPRRRSTLVNQVDSPEVDSHPTKKGGWTPADLDAWLRARRLSPLFVPLNAYLSDAYGRGDAHDTLLRLTDDAIDHIVVNQHSNQYECSPHLVQLRHDLAKHIGRARTRFFPKLFKLF</sequence>